<organism evidence="6 7">
    <name type="scientific">Diversispora epigaea</name>
    <dbReference type="NCBI Taxonomy" id="1348612"/>
    <lineage>
        <taxon>Eukaryota</taxon>
        <taxon>Fungi</taxon>
        <taxon>Fungi incertae sedis</taxon>
        <taxon>Mucoromycota</taxon>
        <taxon>Glomeromycotina</taxon>
        <taxon>Glomeromycetes</taxon>
        <taxon>Diversisporales</taxon>
        <taxon>Diversisporaceae</taxon>
        <taxon>Diversispora</taxon>
    </lineage>
</organism>
<dbReference type="Pfam" id="PF00551">
    <property type="entry name" value="Formyl_trans_N"/>
    <property type="match status" value="1"/>
</dbReference>
<keyword evidence="7" id="KW-1185">Reference proteome</keyword>
<dbReference type="NCBIfam" id="TIGR00639">
    <property type="entry name" value="PurN"/>
    <property type="match status" value="1"/>
</dbReference>
<dbReference type="HAMAP" id="MF_01930">
    <property type="entry name" value="PurN"/>
    <property type="match status" value="1"/>
</dbReference>
<dbReference type="OrthoDB" id="5575075at2759"/>
<name>A0A397H793_9GLOM</name>
<dbReference type="InterPro" id="IPR036477">
    <property type="entry name" value="Formyl_transf_N_sf"/>
</dbReference>
<dbReference type="CDD" id="cd08645">
    <property type="entry name" value="FMT_core_GART"/>
    <property type="match status" value="1"/>
</dbReference>
<evidence type="ECO:0000259" key="5">
    <source>
        <dbReference type="Pfam" id="PF00551"/>
    </source>
</evidence>
<keyword evidence="3" id="KW-0808">Transferase</keyword>
<dbReference type="GO" id="GO:0005737">
    <property type="term" value="C:cytoplasm"/>
    <property type="evidence" value="ECO:0007669"/>
    <property type="project" value="TreeGrafter"/>
</dbReference>
<feature type="domain" description="Formyl transferase N-terminal" evidence="5">
    <location>
        <begin position="4"/>
        <end position="190"/>
    </location>
</feature>
<dbReference type="EMBL" id="PQFF01000359">
    <property type="protein sequence ID" value="RHZ56300.1"/>
    <property type="molecule type" value="Genomic_DNA"/>
</dbReference>
<dbReference type="PANTHER" id="PTHR43369">
    <property type="entry name" value="PHOSPHORIBOSYLGLYCINAMIDE FORMYLTRANSFERASE"/>
    <property type="match status" value="1"/>
</dbReference>
<gene>
    <name evidence="6" type="ORF">Glove_402g52</name>
</gene>
<dbReference type="EC" id="2.1.2.2" evidence="2"/>
<evidence type="ECO:0000256" key="4">
    <source>
        <dbReference type="ARBA" id="ARBA00022755"/>
    </source>
</evidence>
<dbReference type="GO" id="GO:0004644">
    <property type="term" value="F:phosphoribosylglycinamide formyltransferase activity"/>
    <property type="evidence" value="ECO:0007669"/>
    <property type="project" value="UniProtKB-EC"/>
</dbReference>
<comment type="pathway">
    <text evidence="1">Purine metabolism; IMP biosynthesis via de novo pathway; N(2)-formyl-N(1)-(5-phospho-D-ribosyl)glycinamide from N(1)-(5-phospho-D-ribosyl)glycinamide (10-formyl THF route): step 1/1.</text>
</comment>
<comment type="caution">
    <text evidence="6">The sequence shown here is derived from an EMBL/GenBank/DDBJ whole genome shotgun (WGS) entry which is preliminary data.</text>
</comment>
<dbReference type="Gene3D" id="3.40.50.170">
    <property type="entry name" value="Formyl transferase, N-terminal domain"/>
    <property type="match status" value="1"/>
</dbReference>
<dbReference type="GO" id="GO:0006189">
    <property type="term" value="P:'de novo' IMP biosynthetic process"/>
    <property type="evidence" value="ECO:0007669"/>
    <property type="project" value="InterPro"/>
</dbReference>
<dbReference type="AlphaFoldDB" id="A0A397H793"/>
<evidence type="ECO:0000313" key="7">
    <source>
        <dbReference type="Proteomes" id="UP000266861"/>
    </source>
</evidence>
<dbReference type="PANTHER" id="PTHR43369:SF2">
    <property type="entry name" value="PHOSPHORIBOSYLGLYCINAMIDE FORMYLTRANSFERASE"/>
    <property type="match status" value="1"/>
</dbReference>
<dbReference type="InterPro" id="IPR002376">
    <property type="entry name" value="Formyl_transf_N"/>
</dbReference>
<evidence type="ECO:0000256" key="1">
    <source>
        <dbReference type="ARBA" id="ARBA00005054"/>
    </source>
</evidence>
<keyword evidence="4" id="KW-0658">Purine biosynthesis</keyword>
<evidence type="ECO:0000313" key="6">
    <source>
        <dbReference type="EMBL" id="RHZ56300.1"/>
    </source>
</evidence>
<proteinExistence type="inferred from homology"/>
<reference evidence="6 7" key="1">
    <citation type="submission" date="2018-08" db="EMBL/GenBank/DDBJ databases">
        <title>Genome and evolution of the arbuscular mycorrhizal fungus Diversispora epigaea (formerly Glomus versiforme) and its bacterial endosymbionts.</title>
        <authorList>
            <person name="Sun X."/>
            <person name="Fei Z."/>
            <person name="Harrison M."/>
        </authorList>
    </citation>
    <scope>NUCLEOTIDE SEQUENCE [LARGE SCALE GENOMIC DNA]</scope>
    <source>
        <strain evidence="6 7">IT104</strain>
    </source>
</reference>
<sequence>MTRNIIIFISGNGSNLQAIIDSVKSGTLNCNISLVVSNKKLAFGLTRAAQANIPTLIFPLKPYKDAGKSRNEYDEDLAKKMKEYNPDLIVLAGWMHILSINFLKYFDNIINLHPALPNKFDGVNAIERAYDAFKKGEITNTGVMVHKVIPDIDKGEPLLIEEVPILESDTLDDLETRIHSTEHRLIVQAVKKFLDGLNQQI</sequence>
<evidence type="ECO:0000256" key="3">
    <source>
        <dbReference type="ARBA" id="ARBA00022679"/>
    </source>
</evidence>
<accession>A0A397H793</accession>
<dbReference type="SUPFAM" id="SSF53328">
    <property type="entry name" value="Formyltransferase"/>
    <property type="match status" value="1"/>
</dbReference>
<protein>
    <recommendedName>
        <fullName evidence="2">phosphoribosylglycinamide formyltransferase 1</fullName>
        <ecNumber evidence="2">2.1.2.2</ecNumber>
    </recommendedName>
</protein>
<dbReference type="InterPro" id="IPR004607">
    <property type="entry name" value="GART"/>
</dbReference>
<dbReference type="STRING" id="1348612.A0A397H793"/>
<dbReference type="Proteomes" id="UP000266861">
    <property type="component" value="Unassembled WGS sequence"/>
</dbReference>
<evidence type="ECO:0000256" key="2">
    <source>
        <dbReference type="ARBA" id="ARBA00012254"/>
    </source>
</evidence>